<evidence type="ECO:0000313" key="3">
    <source>
        <dbReference type="Proteomes" id="UP000287352"/>
    </source>
</evidence>
<proteinExistence type="predicted"/>
<reference evidence="3" key="1">
    <citation type="submission" date="2018-12" db="EMBL/GenBank/DDBJ databases">
        <title>Tengunoibacter tsumagoiensis gen. nov., sp. nov., Dictyobacter kobayashii sp. nov., D. alpinus sp. nov., and D. joshuensis sp. nov. and description of Dictyobacteraceae fam. nov. within the order Ktedonobacterales isolated from Tengu-no-mugimeshi.</title>
        <authorList>
            <person name="Wang C.M."/>
            <person name="Zheng Y."/>
            <person name="Sakai Y."/>
            <person name="Toyoda A."/>
            <person name="Minakuchi Y."/>
            <person name="Abe K."/>
            <person name="Yokota A."/>
            <person name="Yabe S."/>
        </authorList>
    </citation>
    <scope>NUCLEOTIDE SEQUENCE [LARGE SCALE GENOMIC DNA]</scope>
    <source>
        <strain evidence="3">Uno3</strain>
    </source>
</reference>
<feature type="transmembrane region" description="Helical" evidence="1">
    <location>
        <begin position="21"/>
        <end position="41"/>
    </location>
</feature>
<dbReference type="AlphaFoldDB" id="A0A402A9G2"/>
<sequence length="231" mass="26099">MNRLLSSFLPGNGQGQTPKTLYFALLVAACVISALLIFAFWVDGWSIWILGLLIIVAWLPLIFSVMSTIYQQHPWLSLLYLVVVGQAAHMIEHLTQAFEIHVLGYAGPKANGIIGFLNIEWVHLVWNSWVLLLVGILLIGYRKNGWLWFLFAFAIYHELEHIYMVYMYMKTGHPGNPGFLAHGGLFAGGLPITRPDLHAIYAVLEEAMLLMIYVMEQRKVKKAAQFQLATA</sequence>
<keyword evidence="1" id="KW-0812">Transmembrane</keyword>
<feature type="transmembrane region" description="Helical" evidence="1">
    <location>
        <begin position="198"/>
        <end position="215"/>
    </location>
</feature>
<dbReference type="Proteomes" id="UP000287352">
    <property type="component" value="Unassembled WGS sequence"/>
</dbReference>
<keyword evidence="1" id="KW-1133">Transmembrane helix</keyword>
<feature type="transmembrane region" description="Helical" evidence="1">
    <location>
        <begin position="146"/>
        <end position="169"/>
    </location>
</feature>
<dbReference type="EMBL" id="BIFR01000002">
    <property type="protein sequence ID" value="GCE15783.1"/>
    <property type="molecule type" value="Genomic_DNA"/>
</dbReference>
<organism evidence="2 3">
    <name type="scientific">Tengunoibacter tsumagoiensis</name>
    <dbReference type="NCBI Taxonomy" id="2014871"/>
    <lineage>
        <taxon>Bacteria</taxon>
        <taxon>Bacillati</taxon>
        <taxon>Chloroflexota</taxon>
        <taxon>Ktedonobacteria</taxon>
        <taxon>Ktedonobacterales</taxon>
        <taxon>Dictyobacteraceae</taxon>
        <taxon>Tengunoibacter</taxon>
    </lineage>
</organism>
<gene>
    <name evidence="2" type="ORF">KTT_56420</name>
</gene>
<dbReference type="RefSeq" id="WP_126583200.1">
    <property type="nucleotide sequence ID" value="NZ_BIFR01000002.1"/>
</dbReference>
<feature type="transmembrane region" description="Helical" evidence="1">
    <location>
        <begin position="47"/>
        <end position="66"/>
    </location>
</feature>
<dbReference type="PROSITE" id="PS51257">
    <property type="entry name" value="PROKAR_LIPOPROTEIN"/>
    <property type="match status" value="1"/>
</dbReference>
<dbReference type="OrthoDB" id="155669at2"/>
<evidence type="ECO:0000313" key="2">
    <source>
        <dbReference type="EMBL" id="GCE15783.1"/>
    </source>
</evidence>
<comment type="caution">
    <text evidence="2">The sequence shown here is derived from an EMBL/GenBank/DDBJ whole genome shotgun (WGS) entry which is preliminary data.</text>
</comment>
<name>A0A402A9G2_9CHLR</name>
<protein>
    <submittedName>
        <fullName evidence="2">Uncharacterized protein</fullName>
    </submittedName>
</protein>
<evidence type="ECO:0000256" key="1">
    <source>
        <dbReference type="SAM" id="Phobius"/>
    </source>
</evidence>
<feature type="transmembrane region" description="Helical" evidence="1">
    <location>
        <begin position="118"/>
        <end position="139"/>
    </location>
</feature>
<accession>A0A402A9G2</accession>
<keyword evidence="3" id="KW-1185">Reference proteome</keyword>
<keyword evidence="1" id="KW-0472">Membrane</keyword>